<dbReference type="Gene3D" id="3.20.20.120">
    <property type="entry name" value="Enolase-like C-terminal domain"/>
    <property type="match status" value="1"/>
</dbReference>
<sequence>MGGLVRDKIKAYSWVGGDRPAEVIDGIKKLRGIGFVHL</sequence>
<protein>
    <submittedName>
        <fullName evidence="1">Galactonate dehydratase</fullName>
        <ecNumber evidence="1">4.2.1.6</ecNumber>
    </submittedName>
</protein>
<evidence type="ECO:0000313" key="1">
    <source>
        <dbReference type="EMBL" id="SQC09487.1"/>
    </source>
</evidence>
<dbReference type="AlphaFoldDB" id="A0A2X3C627"/>
<dbReference type="EC" id="4.2.1.6" evidence="1"/>
<reference evidence="1 2" key="1">
    <citation type="submission" date="2018-06" db="EMBL/GenBank/DDBJ databases">
        <authorList>
            <consortium name="Pathogen Informatics"/>
            <person name="Doyle S."/>
        </authorList>
    </citation>
    <scope>NUCLEOTIDE SEQUENCE [LARGE SCALE GENOMIC DNA]</scope>
    <source>
        <strain evidence="1 2">NCTC9128</strain>
    </source>
</reference>
<dbReference type="GO" id="GO:0008869">
    <property type="term" value="F:galactonate dehydratase activity"/>
    <property type="evidence" value="ECO:0007669"/>
    <property type="project" value="UniProtKB-EC"/>
</dbReference>
<name>A0A2X3C627_KLEPN</name>
<dbReference type="InterPro" id="IPR036849">
    <property type="entry name" value="Enolase-like_C_sf"/>
</dbReference>
<organism evidence="1 2">
    <name type="scientific">Klebsiella pneumoniae</name>
    <dbReference type="NCBI Taxonomy" id="573"/>
    <lineage>
        <taxon>Bacteria</taxon>
        <taxon>Pseudomonadati</taxon>
        <taxon>Pseudomonadota</taxon>
        <taxon>Gammaproteobacteria</taxon>
        <taxon>Enterobacterales</taxon>
        <taxon>Enterobacteriaceae</taxon>
        <taxon>Klebsiella/Raoultella group</taxon>
        <taxon>Klebsiella</taxon>
        <taxon>Klebsiella pneumoniae complex</taxon>
    </lineage>
</organism>
<dbReference type="Proteomes" id="UP000251088">
    <property type="component" value="Unassembled WGS sequence"/>
</dbReference>
<accession>A0A2X3C627</accession>
<proteinExistence type="predicted"/>
<dbReference type="EMBL" id="UAWN01000005">
    <property type="protein sequence ID" value="SQC09487.1"/>
    <property type="molecule type" value="Genomic_DNA"/>
</dbReference>
<evidence type="ECO:0000313" key="2">
    <source>
        <dbReference type="Proteomes" id="UP000251088"/>
    </source>
</evidence>
<keyword evidence="1" id="KW-0456">Lyase</keyword>
<gene>
    <name evidence="1" type="primary">dgoD_3</name>
    <name evidence="1" type="ORF">NCTC9128_01453</name>
</gene>